<dbReference type="PIRSF" id="PIRSF009320">
    <property type="entry name" value="Nuc_binding_HP_1000"/>
    <property type="match status" value="1"/>
</dbReference>
<organism evidence="3 5">
    <name type="scientific">Chromatium okenii</name>
    <dbReference type="NCBI Taxonomy" id="61644"/>
    <lineage>
        <taxon>Bacteria</taxon>
        <taxon>Pseudomonadati</taxon>
        <taxon>Pseudomonadota</taxon>
        <taxon>Gammaproteobacteria</taxon>
        <taxon>Chromatiales</taxon>
        <taxon>Chromatiaceae</taxon>
        <taxon>Chromatium</taxon>
    </lineage>
</organism>
<dbReference type="Gene3D" id="3.40.50.300">
    <property type="entry name" value="P-loop containing nucleotide triphosphate hydrolases"/>
    <property type="match status" value="1"/>
</dbReference>
<dbReference type="CDD" id="cd02042">
    <property type="entry name" value="ParAB_family"/>
    <property type="match status" value="1"/>
</dbReference>
<dbReference type="InterPro" id="IPR002586">
    <property type="entry name" value="CobQ/CobB/MinD/ParA_Nub-bd_dom"/>
</dbReference>
<dbReference type="PANTHER" id="PTHR13696:SF99">
    <property type="entry name" value="COBYRINIC ACID AC-DIAMIDE SYNTHASE"/>
    <property type="match status" value="1"/>
</dbReference>
<dbReference type="InterPro" id="IPR027417">
    <property type="entry name" value="P-loop_NTPase"/>
</dbReference>
<evidence type="ECO:0000313" key="2">
    <source>
        <dbReference type="EMBL" id="PQJ94767.1"/>
    </source>
</evidence>
<dbReference type="SUPFAM" id="SSF52540">
    <property type="entry name" value="P-loop containing nucleoside triphosphate hydrolases"/>
    <property type="match status" value="1"/>
</dbReference>
<dbReference type="InterPro" id="IPR050678">
    <property type="entry name" value="DNA_Partitioning_ATPase"/>
</dbReference>
<dbReference type="OrthoDB" id="69313at2"/>
<dbReference type="EMBL" id="PPGH01000042">
    <property type="protein sequence ID" value="PQJ94767.1"/>
    <property type="molecule type" value="Genomic_DNA"/>
</dbReference>
<gene>
    <name evidence="4" type="ORF">CXB77_18325</name>
    <name evidence="2" type="ORF">CXB77_18550</name>
    <name evidence="3" type="ORF">CXB77_18680</name>
</gene>
<dbReference type="PANTHER" id="PTHR13696">
    <property type="entry name" value="P-LOOP CONTAINING NUCLEOSIDE TRIPHOSPHATE HYDROLASE"/>
    <property type="match status" value="1"/>
</dbReference>
<evidence type="ECO:0000313" key="4">
    <source>
        <dbReference type="EMBL" id="PQJ94809.1"/>
    </source>
</evidence>
<dbReference type="RefSeq" id="WP_105075005.1">
    <property type="nucleotide sequence ID" value="NZ_PPGH01000041.1"/>
</dbReference>
<keyword evidence="5" id="KW-1185">Reference proteome</keyword>
<name>A0A2S7XM20_9GAMM</name>
<dbReference type="Proteomes" id="UP000239936">
    <property type="component" value="Unassembled WGS sequence"/>
</dbReference>
<evidence type="ECO:0000259" key="1">
    <source>
        <dbReference type="Pfam" id="PF01656"/>
    </source>
</evidence>
<reference evidence="3 5" key="1">
    <citation type="submission" date="2018-01" db="EMBL/GenBank/DDBJ databases">
        <title>The complete genome sequence of Chromatium okenii LaCa, a purple sulfur bacterium with a turbulent life.</title>
        <authorList>
            <person name="Luedin S.M."/>
            <person name="Liechti N."/>
            <person name="Storelli N."/>
            <person name="Danza F."/>
            <person name="Wittwer M."/>
            <person name="Pothier J.F."/>
            <person name="Tonolla M.A."/>
        </authorList>
    </citation>
    <scope>NUCLEOTIDE SEQUENCE [LARGE SCALE GENOMIC DNA]</scope>
    <source>
        <strain evidence="3 5">LaCa</strain>
    </source>
</reference>
<proteinExistence type="predicted"/>
<comment type="caution">
    <text evidence="3">The sequence shown here is derived from an EMBL/GenBank/DDBJ whole genome shotgun (WGS) entry which is preliminary data.</text>
</comment>
<evidence type="ECO:0000313" key="3">
    <source>
        <dbReference type="EMBL" id="PQJ94789.1"/>
    </source>
</evidence>
<accession>A0A2S7XM20</accession>
<feature type="domain" description="CobQ/CobB/MinD/ParA nucleotide binding" evidence="1">
    <location>
        <begin position="6"/>
        <end position="182"/>
    </location>
</feature>
<sequence length="218" mass="23832">MGQIIGFVSQKGGVGKSTLARLLAREYAANGWQVKIADLDPGQGTVFKWQQRRVQGLLMPEIKVERFRIVEKALPDAVNYDLFIFDGAAQSNSGTLAIAQHSDLIVLPTGLSVDDLEPTILLAHELTAKGIAIERILLVFCRVGDSQVELSESLMYVQQAGYNVIPTALLERTAYRRANDAGKALTECAFLTLRMKADAVAQAIMNQLAQFTQDTTHG</sequence>
<dbReference type="Pfam" id="PF01656">
    <property type="entry name" value="CbiA"/>
    <property type="match status" value="1"/>
</dbReference>
<evidence type="ECO:0000313" key="5">
    <source>
        <dbReference type="Proteomes" id="UP000239936"/>
    </source>
</evidence>
<protein>
    <recommendedName>
        <fullName evidence="1">CobQ/CobB/MinD/ParA nucleotide binding domain-containing protein</fullName>
    </recommendedName>
</protein>
<dbReference type="EMBL" id="PPGH01000041">
    <property type="protein sequence ID" value="PQJ94809.1"/>
    <property type="molecule type" value="Genomic_DNA"/>
</dbReference>
<dbReference type="AlphaFoldDB" id="A0A2S7XM20"/>
<dbReference type="EMBL" id="PPGH01000042">
    <property type="protein sequence ID" value="PQJ94789.1"/>
    <property type="molecule type" value="Genomic_DNA"/>
</dbReference>